<evidence type="ECO:0000313" key="3">
    <source>
        <dbReference type="Proteomes" id="UP000580250"/>
    </source>
</evidence>
<keyword evidence="1" id="KW-0472">Membrane</keyword>
<accession>A0A6V7VHL0</accession>
<dbReference type="Proteomes" id="UP000580250">
    <property type="component" value="Unassembled WGS sequence"/>
</dbReference>
<evidence type="ECO:0000256" key="1">
    <source>
        <dbReference type="SAM" id="Phobius"/>
    </source>
</evidence>
<feature type="transmembrane region" description="Helical" evidence="1">
    <location>
        <begin position="46"/>
        <end position="65"/>
    </location>
</feature>
<keyword evidence="1" id="KW-1133">Transmembrane helix</keyword>
<organism evidence="2 3">
    <name type="scientific">Meloidogyne enterolobii</name>
    <name type="common">Root-knot nematode worm</name>
    <name type="synonym">Meloidogyne mayaguensis</name>
    <dbReference type="NCBI Taxonomy" id="390850"/>
    <lineage>
        <taxon>Eukaryota</taxon>
        <taxon>Metazoa</taxon>
        <taxon>Ecdysozoa</taxon>
        <taxon>Nematoda</taxon>
        <taxon>Chromadorea</taxon>
        <taxon>Rhabditida</taxon>
        <taxon>Tylenchina</taxon>
        <taxon>Tylenchomorpha</taxon>
        <taxon>Tylenchoidea</taxon>
        <taxon>Meloidogynidae</taxon>
        <taxon>Meloidogyninae</taxon>
        <taxon>Meloidogyne</taxon>
    </lineage>
</organism>
<comment type="caution">
    <text evidence="2">The sequence shown here is derived from an EMBL/GenBank/DDBJ whole genome shotgun (WGS) entry which is preliminary data.</text>
</comment>
<dbReference type="AlphaFoldDB" id="A0A6V7VHL0"/>
<reference evidence="2 3" key="1">
    <citation type="submission" date="2020-08" db="EMBL/GenBank/DDBJ databases">
        <authorList>
            <person name="Koutsovoulos G."/>
            <person name="Danchin GJ E."/>
        </authorList>
    </citation>
    <scope>NUCLEOTIDE SEQUENCE [LARGE SCALE GENOMIC DNA]</scope>
</reference>
<name>A0A6V7VHL0_MELEN</name>
<evidence type="ECO:0000313" key="2">
    <source>
        <dbReference type="EMBL" id="CAD2173864.1"/>
    </source>
</evidence>
<proteinExistence type="predicted"/>
<sequence length="92" mass="11172">MIYFIKCFLKIKIYDVSTYFPIVNYTSLAWMIKFEVYTSFWVKTQIALQQLFYFCQGVLIIYSLASAQKLYKWEMLTQLVYNFWGRLLNPSF</sequence>
<gene>
    <name evidence="2" type="ORF">MENT_LOCUS25497</name>
</gene>
<protein>
    <submittedName>
        <fullName evidence="2">Uncharacterized protein</fullName>
    </submittedName>
</protein>
<dbReference type="EMBL" id="CAJEWN010000225">
    <property type="protein sequence ID" value="CAD2173864.1"/>
    <property type="molecule type" value="Genomic_DNA"/>
</dbReference>
<keyword evidence="1" id="KW-0812">Transmembrane</keyword>